<dbReference type="Proteomes" id="UP000261660">
    <property type="component" value="Unplaced"/>
</dbReference>
<dbReference type="Ensembl" id="ENSLBET00000031167.1">
    <property type="protein sequence ID" value="ENSLBEP00000029767.1"/>
    <property type="gene ID" value="ENSLBEG00000022510.1"/>
</dbReference>
<dbReference type="PANTHER" id="PTHR13019:SF9">
    <property type="entry name" value="GOLGI APPARATUS MEMBRANE PROTEIN TVP23 HOMOLOG B"/>
    <property type="match status" value="1"/>
</dbReference>
<evidence type="ECO:0000256" key="6">
    <source>
        <dbReference type="RuleBase" id="RU361206"/>
    </source>
</evidence>
<keyword evidence="8" id="KW-1185">Reference proteome</keyword>
<organism evidence="7 8">
    <name type="scientific">Labrus bergylta</name>
    <name type="common">ballan wrasse</name>
    <dbReference type="NCBI Taxonomy" id="56723"/>
    <lineage>
        <taxon>Eukaryota</taxon>
        <taxon>Metazoa</taxon>
        <taxon>Chordata</taxon>
        <taxon>Craniata</taxon>
        <taxon>Vertebrata</taxon>
        <taxon>Euteleostomi</taxon>
        <taxon>Actinopterygii</taxon>
        <taxon>Neopterygii</taxon>
        <taxon>Teleostei</taxon>
        <taxon>Neoteleostei</taxon>
        <taxon>Acanthomorphata</taxon>
        <taxon>Eupercaria</taxon>
        <taxon>Labriformes</taxon>
        <taxon>Labridae</taxon>
        <taxon>Labrus</taxon>
    </lineage>
</organism>
<evidence type="ECO:0000256" key="4">
    <source>
        <dbReference type="ARBA" id="ARBA00022989"/>
    </source>
</evidence>
<dbReference type="STRING" id="56723.ENSLBEP00000029767"/>
<dbReference type="GO" id="GO:0000139">
    <property type="term" value="C:Golgi membrane"/>
    <property type="evidence" value="ECO:0007669"/>
    <property type="project" value="TreeGrafter"/>
</dbReference>
<dbReference type="AlphaFoldDB" id="A0A3Q3GA16"/>
<evidence type="ECO:0000256" key="1">
    <source>
        <dbReference type="ARBA" id="ARBA00004141"/>
    </source>
</evidence>
<comment type="similarity">
    <text evidence="2 6">Belongs to the TVP23 family.</text>
</comment>
<accession>A0A3Q3GA16</accession>
<protein>
    <recommendedName>
        <fullName evidence="6">Golgi apparatus membrane protein TVP23 homolog</fullName>
    </recommendedName>
</protein>
<evidence type="ECO:0000256" key="3">
    <source>
        <dbReference type="ARBA" id="ARBA00022692"/>
    </source>
</evidence>
<reference evidence="7" key="1">
    <citation type="submission" date="2025-08" db="UniProtKB">
        <authorList>
            <consortium name="Ensembl"/>
        </authorList>
    </citation>
    <scope>IDENTIFICATION</scope>
</reference>
<evidence type="ECO:0000313" key="7">
    <source>
        <dbReference type="Ensembl" id="ENSLBEP00000029767.1"/>
    </source>
</evidence>
<name>A0A3Q3GA16_9LABR</name>
<reference evidence="7" key="2">
    <citation type="submission" date="2025-09" db="UniProtKB">
        <authorList>
            <consortium name="Ensembl"/>
        </authorList>
    </citation>
    <scope>IDENTIFICATION</scope>
</reference>
<dbReference type="InParanoid" id="A0A3Q3GA16"/>
<dbReference type="InterPro" id="IPR008564">
    <property type="entry name" value="TVP23-like"/>
</dbReference>
<feature type="transmembrane region" description="Helical" evidence="6">
    <location>
        <begin position="124"/>
        <end position="145"/>
    </location>
</feature>
<keyword evidence="4 6" id="KW-1133">Transmembrane helix</keyword>
<evidence type="ECO:0000256" key="5">
    <source>
        <dbReference type="ARBA" id="ARBA00023136"/>
    </source>
</evidence>
<dbReference type="PANTHER" id="PTHR13019">
    <property type="entry name" value="GOLGI APPARATUS MEMBRANE PROTEIN TVP23"/>
    <property type="match status" value="1"/>
</dbReference>
<feature type="transmembrane region" description="Helical" evidence="6">
    <location>
        <begin position="59"/>
        <end position="79"/>
    </location>
</feature>
<sequence>AHIFSLKDSQDALLFGEEDDNIGQTKSKLRCKHPLASFFHLFFRASAIVVYLLCDILSGRFIACMVTIILLLSCDFWTVKNVSGRLLVGLRWWNQVDENGNSHWVFESKKTQSVNATSSAESRIFWLGLIVCPIFWLIFVFSTIFSFKLKWLAVVMMGLVLQWANLYGYVRCKVGGKSNLGNMAKNYLSAQVFKQAMTKTEEP</sequence>
<proteinExistence type="inferred from homology"/>
<evidence type="ECO:0000313" key="8">
    <source>
        <dbReference type="Proteomes" id="UP000261660"/>
    </source>
</evidence>
<dbReference type="GO" id="GO:0009306">
    <property type="term" value="P:protein secretion"/>
    <property type="evidence" value="ECO:0007669"/>
    <property type="project" value="TreeGrafter"/>
</dbReference>
<comment type="subcellular location">
    <subcellularLocation>
        <location evidence="1 6">Membrane</location>
        <topology evidence="1 6">Multi-pass membrane protein</topology>
    </subcellularLocation>
</comment>
<evidence type="ECO:0000256" key="2">
    <source>
        <dbReference type="ARBA" id="ARBA00005467"/>
    </source>
</evidence>
<dbReference type="GO" id="GO:0016192">
    <property type="term" value="P:vesicle-mediated transport"/>
    <property type="evidence" value="ECO:0007669"/>
    <property type="project" value="TreeGrafter"/>
</dbReference>
<feature type="transmembrane region" description="Helical" evidence="6">
    <location>
        <begin position="151"/>
        <end position="170"/>
    </location>
</feature>
<keyword evidence="5 6" id="KW-0472">Membrane</keyword>
<dbReference type="GeneTree" id="ENSGT00390000004428"/>
<dbReference type="Pfam" id="PF05832">
    <property type="entry name" value="DUF846"/>
    <property type="match status" value="1"/>
</dbReference>
<keyword evidence="3 6" id="KW-0812">Transmembrane</keyword>